<dbReference type="RefSeq" id="WP_221250199.1">
    <property type="nucleotide sequence ID" value="NZ_AP024355.1"/>
</dbReference>
<dbReference type="InterPro" id="IPR013078">
    <property type="entry name" value="His_Pase_superF_clade-1"/>
</dbReference>
<evidence type="ECO:0000313" key="1">
    <source>
        <dbReference type="EMBL" id="BCR06821.1"/>
    </source>
</evidence>
<accession>A0ABM8HXX2</accession>
<sequence length="167" mass="18506">MKRLTLIRHGKSSWKDPDLDDIERPLNKRGKQDAPLMGERLARRGHLPDIILSSPAKRARKTAEAIAEKLGIPSSKQILERAIYAAEPSELLALVRRLEEDWQHVFLVGHNPGFTELGNLLADCGLDNLPTCGVLCLDFDVPTWKEVAPHGGTLVFLDYPKNPAADG</sequence>
<organism evidence="1 2">
    <name type="scientific">Desulfuromonas versatilis</name>
    <dbReference type="NCBI Taxonomy" id="2802975"/>
    <lineage>
        <taxon>Bacteria</taxon>
        <taxon>Pseudomonadati</taxon>
        <taxon>Thermodesulfobacteriota</taxon>
        <taxon>Desulfuromonadia</taxon>
        <taxon>Desulfuromonadales</taxon>
        <taxon>Desulfuromonadaceae</taxon>
        <taxon>Desulfuromonas</taxon>
    </lineage>
</organism>
<dbReference type="EMBL" id="AP024355">
    <property type="protein sequence ID" value="BCR06821.1"/>
    <property type="molecule type" value="Genomic_DNA"/>
</dbReference>
<dbReference type="CDD" id="cd07040">
    <property type="entry name" value="HP"/>
    <property type="match status" value="1"/>
</dbReference>
<dbReference type="Proteomes" id="UP001319827">
    <property type="component" value="Chromosome"/>
</dbReference>
<protein>
    <submittedName>
        <fullName evidence="1">Phosphoglycerate mutase</fullName>
    </submittedName>
</protein>
<proteinExistence type="predicted"/>
<dbReference type="SUPFAM" id="SSF53254">
    <property type="entry name" value="Phosphoglycerate mutase-like"/>
    <property type="match status" value="1"/>
</dbReference>
<dbReference type="PANTHER" id="PTHR47623">
    <property type="entry name" value="OS09G0287300 PROTEIN"/>
    <property type="match status" value="1"/>
</dbReference>
<name>A0ABM8HXX2_9BACT</name>
<gene>
    <name evidence="1" type="ORF">DESUT3_38900</name>
</gene>
<dbReference type="PANTHER" id="PTHR47623:SF1">
    <property type="entry name" value="OS09G0287300 PROTEIN"/>
    <property type="match status" value="1"/>
</dbReference>
<reference evidence="1 2" key="1">
    <citation type="journal article" date="2016" name="C (Basel)">
        <title>Selective Growth of and Electricity Production by Marine Exoelectrogenic Bacteria in Self-Aggregated Hydrogel of Microbially Reduced Graphene Oxide.</title>
        <authorList>
            <person name="Yoshida N."/>
            <person name="Goto Y."/>
            <person name="Miyata Y."/>
        </authorList>
    </citation>
    <scope>NUCLEOTIDE SEQUENCE [LARGE SCALE GENOMIC DNA]</scope>
    <source>
        <strain evidence="1 2">NIT-T3</strain>
    </source>
</reference>
<dbReference type="Gene3D" id="3.40.50.1240">
    <property type="entry name" value="Phosphoglycerate mutase-like"/>
    <property type="match status" value="1"/>
</dbReference>
<reference evidence="1 2" key="2">
    <citation type="journal article" date="2021" name="Int. J. Syst. Evol. Microbiol.">
        <title>Isolation and Polyphasic Characterization of Desulfuromonas versatilis sp. Nov., an Electrogenic Bacteria Capable of Versatile Metabolism Isolated from a Graphene Oxide-Reducing Enrichment Culture.</title>
        <authorList>
            <person name="Xie L."/>
            <person name="Yoshida N."/>
            <person name="Ishii S."/>
            <person name="Meng L."/>
        </authorList>
    </citation>
    <scope>NUCLEOTIDE SEQUENCE [LARGE SCALE GENOMIC DNA]</scope>
    <source>
        <strain evidence="1 2">NIT-T3</strain>
    </source>
</reference>
<dbReference type="SMART" id="SM00855">
    <property type="entry name" value="PGAM"/>
    <property type="match status" value="1"/>
</dbReference>
<evidence type="ECO:0000313" key="2">
    <source>
        <dbReference type="Proteomes" id="UP001319827"/>
    </source>
</evidence>
<dbReference type="Pfam" id="PF00300">
    <property type="entry name" value="His_Phos_1"/>
    <property type="match status" value="1"/>
</dbReference>
<keyword evidence="2" id="KW-1185">Reference proteome</keyword>
<dbReference type="InterPro" id="IPR029033">
    <property type="entry name" value="His_PPase_superfam"/>
</dbReference>